<dbReference type="AlphaFoldDB" id="A0A0F9MYT4"/>
<sequence>MARNNFSIIMSGKPYSIGKSLVVYRHTETIGPMGHASAIATSSYALTADIQFITVDDKELIDAGWAQIGDARLYTFDSTNLVT</sequence>
<accession>A0A0F9MYT4</accession>
<proteinExistence type="predicted"/>
<comment type="caution">
    <text evidence="1">The sequence shown here is derived from an EMBL/GenBank/DDBJ whole genome shotgun (WGS) entry which is preliminary data.</text>
</comment>
<feature type="non-terminal residue" evidence="1">
    <location>
        <position position="83"/>
    </location>
</feature>
<reference evidence="1" key="1">
    <citation type="journal article" date="2015" name="Nature">
        <title>Complex archaea that bridge the gap between prokaryotes and eukaryotes.</title>
        <authorList>
            <person name="Spang A."/>
            <person name="Saw J.H."/>
            <person name="Jorgensen S.L."/>
            <person name="Zaremba-Niedzwiedzka K."/>
            <person name="Martijn J."/>
            <person name="Lind A.E."/>
            <person name="van Eijk R."/>
            <person name="Schleper C."/>
            <person name="Guy L."/>
            <person name="Ettema T.J."/>
        </authorList>
    </citation>
    <scope>NUCLEOTIDE SEQUENCE</scope>
</reference>
<evidence type="ECO:0000313" key="1">
    <source>
        <dbReference type="EMBL" id="KKM74417.1"/>
    </source>
</evidence>
<name>A0A0F9MYT4_9ZZZZ</name>
<protein>
    <submittedName>
        <fullName evidence="1">Uncharacterized protein</fullName>
    </submittedName>
</protein>
<gene>
    <name evidence="1" type="ORF">LCGC14_1400480</name>
</gene>
<dbReference type="EMBL" id="LAZR01009144">
    <property type="protein sequence ID" value="KKM74417.1"/>
    <property type="molecule type" value="Genomic_DNA"/>
</dbReference>
<organism evidence="1">
    <name type="scientific">marine sediment metagenome</name>
    <dbReference type="NCBI Taxonomy" id="412755"/>
    <lineage>
        <taxon>unclassified sequences</taxon>
        <taxon>metagenomes</taxon>
        <taxon>ecological metagenomes</taxon>
    </lineage>
</organism>